<sequence length="76" mass="8476">MDKLADATGRRVLFKSFAYKDARTASSQPSDLQWTSATGYRFVVSKRPTLDQIDLVDFARGRAALANLTYEVVTSE</sequence>
<keyword evidence="2" id="KW-1185">Reference proteome</keyword>
<organism evidence="1 2">
    <name type="scientific">Bradyrhizobium uaiense</name>
    <dbReference type="NCBI Taxonomy" id="2594946"/>
    <lineage>
        <taxon>Bacteria</taxon>
        <taxon>Pseudomonadati</taxon>
        <taxon>Pseudomonadota</taxon>
        <taxon>Alphaproteobacteria</taxon>
        <taxon>Hyphomicrobiales</taxon>
        <taxon>Nitrobacteraceae</taxon>
        <taxon>Bradyrhizobium</taxon>
    </lineage>
</organism>
<proteinExistence type="predicted"/>
<dbReference type="RefSeq" id="WP_163152285.1">
    <property type="nucleotide sequence ID" value="NZ_VKHP01000020.1"/>
</dbReference>
<comment type="caution">
    <text evidence="1">The sequence shown here is derived from an EMBL/GenBank/DDBJ whole genome shotgun (WGS) entry which is preliminary data.</text>
</comment>
<dbReference type="EMBL" id="VKHP01000020">
    <property type="protein sequence ID" value="NEU95756.1"/>
    <property type="molecule type" value="Genomic_DNA"/>
</dbReference>
<accession>A0A6P1BBA3</accession>
<dbReference type="Proteomes" id="UP000468531">
    <property type="component" value="Unassembled WGS sequence"/>
</dbReference>
<evidence type="ECO:0000313" key="1">
    <source>
        <dbReference type="EMBL" id="NEU95756.1"/>
    </source>
</evidence>
<protein>
    <submittedName>
        <fullName evidence="1">Uncharacterized protein</fullName>
    </submittedName>
</protein>
<evidence type="ECO:0000313" key="2">
    <source>
        <dbReference type="Proteomes" id="UP000468531"/>
    </source>
</evidence>
<gene>
    <name evidence="1" type="ORF">FNJ47_07920</name>
</gene>
<reference evidence="1 2" key="1">
    <citation type="journal article" date="2020" name="Arch. Microbiol.">
        <title>Bradyrhizobium uaiense sp. nov., a new highly efficient cowpea symbiont.</title>
        <authorList>
            <person name="Cabral Michel D."/>
            <person name="Azarias Guimaraes A."/>
            <person name="Martins da Costa E."/>
            <person name="Soares de Carvalho T."/>
            <person name="Balsanelli E."/>
            <person name="Willems A."/>
            <person name="Maltempi de Souza E."/>
            <person name="de Souza Moreira F.M."/>
        </authorList>
    </citation>
    <scope>NUCLEOTIDE SEQUENCE [LARGE SCALE GENOMIC DNA]</scope>
    <source>
        <strain evidence="1 2">UFLA 03-164</strain>
    </source>
</reference>
<name>A0A6P1BBA3_9BRAD</name>
<dbReference type="AlphaFoldDB" id="A0A6P1BBA3"/>